<evidence type="ECO:0000256" key="1">
    <source>
        <dbReference type="ARBA" id="ARBA00004141"/>
    </source>
</evidence>
<dbReference type="EMBL" id="JBAHYK010000014">
    <property type="protein sequence ID" value="KAL0581220.1"/>
    <property type="molecule type" value="Genomic_DNA"/>
</dbReference>
<feature type="transmembrane region" description="Helical" evidence="6">
    <location>
        <begin position="379"/>
        <end position="397"/>
    </location>
</feature>
<dbReference type="PANTHER" id="PTHR23501">
    <property type="entry name" value="MAJOR FACILITATOR SUPERFAMILY"/>
    <property type="match status" value="1"/>
</dbReference>
<dbReference type="InterPro" id="IPR011701">
    <property type="entry name" value="MFS"/>
</dbReference>
<feature type="transmembrane region" description="Helical" evidence="6">
    <location>
        <begin position="183"/>
        <end position="201"/>
    </location>
</feature>
<organism evidence="8 9">
    <name type="scientific">Marasmius crinis-equi</name>
    <dbReference type="NCBI Taxonomy" id="585013"/>
    <lineage>
        <taxon>Eukaryota</taxon>
        <taxon>Fungi</taxon>
        <taxon>Dikarya</taxon>
        <taxon>Basidiomycota</taxon>
        <taxon>Agaricomycotina</taxon>
        <taxon>Agaricomycetes</taxon>
        <taxon>Agaricomycetidae</taxon>
        <taxon>Agaricales</taxon>
        <taxon>Marasmiineae</taxon>
        <taxon>Marasmiaceae</taxon>
        <taxon>Marasmius</taxon>
    </lineage>
</organism>
<dbReference type="InterPro" id="IPR036259">
    <property type="entry name" value="MFS_trans_sf"/>
</dbReference>
<evidence type="ECO:0000256" key="5">
    <source>
        <dbReference type="SAM" id="MobiDB-lite"/>
    </source>
</evidence>
<dbReference type="Pfam" id="PF07690">
    <property type="entry name" value="MFS_1"/>
    <property type="match status" value="2"/>
</dbReference>
<evidence type="ECO:0000259" key="7">
    <source>
        <dbReference type="PROSITE" id="PS50850"/>
    </source>
</evidence>
<dbReference type="Gene3D" id="1.20.1250.20">
    <property type="entry name" value="MFS general substrate transporter like domains"/>
    <property type="match status" value="1"/>
</dbReference>
<evidence type="ECO:0000256" key="6">
    <source>
        <dbReference type="SAM" id="Phobius"/>
    </source>
</evidence>
<feature type="transmembrane region" description="Helical" evidence="6">
    <location>
        <begin position="125"/>
        <end position="151"/>
    </location>
</feature>
<feature type="transmembrane region" description="Helical" evidence="6">
    <location>
        <begin position="235"/>
        <end position="253"/>
    </location>
</feature>
<feature type="region of interest" description="Disordered" evidence="5">
    <location>
        <begin position="1"/>
        <end position="42"/>
    </location>
</feature>
<dbReference type="PANTHER" id="PTHR23501:SF102">
    <property type="entry name" value="DRUG TRANSPORTER, PUTATIVE (AFU_ORTHOLOGUE AFUA_3G08530)-RELATED"/>
    <property type="match status" value="1"/>
</dbReference>
<keyword evidence="4 6" id="KW-0472">Membrane</keyword>
<evidence type="ECO:0000313" key="8">
    <source>
        <dbReference type="EMBL" id="KAL0581220.1"/>
    </source>
</evidence>
<accession>A0ABR3G061</accession>
<name>A0ABR3G061_9AGAR</name>
<feature type="compositionally biased region" description="Basic and acidic residues" evidence="5">
    <location>
        <begin position="9"/>
        <end position="23"/>
    </location>
</feature>
<dbReference type="Gene3D" id="1.20.1720.10">
    <property type="entry name" value="Multidrug resistance protein D"/>
    <property type="match status" value="2"/>
</dbReference>
<dbReference type="SUPFAM" id="SSF103473">
    <property type="entry name" value="MFS general substrate transporter"/>
    <property type="match status" value="1"/>
</dbReference>
<evidence type="ECO:0000256" key="3">
    <source>
        <dbReference type="ARBA" id="ARBA00022989"/>
    </source>
</evidence>
<keyword evidence="9" id="KW-1185">Reference proteome</keyword>
<reference evidence="8 9" key="1">
    <citation type="submission" date="2024-02" db="EMBL/GenBank/DDBJ databases">
        <title>A draft genome for the cacao thread blight pathogen Marasmius crinis-equi.</title>
        <authorList>
            <person name="Cohen S.P."/>
            <person name="Baruah I.K."/>
            <person name="Amoako-Attah I."/>
            <person name="Bukari Y."/>
            <person name="Meinhardt L.W."/>
            <person name="Bailey B.A."/>
        </authorList>
    </citation>
    <scope>NUCLEOTIDE SEQUENCE [LARGE SCALE GENOMIC DNA]</scope>
    <source>
        <strain evidence="8 9">GH-76</strain>
    </source>
</reference>
<comment type="caution">
    <text evidence="8">The sequence shown here is derived from an EMBL/GenBank/DDBJ whole genome shotgun (WGS) entry which is preliminary data.</text>
</comment>
<feature type="transmembrane region" description="Helical" evidence="6">
    <location>
        <begin position="157"/>
        <end position="176"/>
    </location>
</feature>
<dbReference type="PROSITE" id="PS50850">
    <property type="entry name" value="MFS"/>
    <property type="match status" value="1"/>
</dbReference>
<feature type="transmembrane region" description="Helical" evidence="6">
    <location>
        <begin position="339"/>
        <end position="359"/>
    </location>
</feature>
<proteinExistence type="predicted"/>
<dbReference type="InterPro" id="IPR020846">
    <property type="entry name" value="MFS_dom"/>
</dbReference>
<feature type="transmembrane region" description="Helical" evidence="6">
    <location>
        <begin position="404"/>
        <end position="423"/>
    </location>
</feature>
<comment type="subcellular location">
    <subcellularLocation>
        <location evidence="1">Membrane</location>
        <topology evidence="1">Multi-pass membrane protein</topology>
    </subcellularLocation>
</comment>
<keyword evidence="2 6" id="KW-0812">Transmembrane</keyword>
<feature type="domain" description="Major facilitator superfamily (MFS) profile" evidence="7">
    <location>
        <begin position="60"/>
        <end position="572"/>
    </location>
</feature>
<dbReference type="Proteomes" id="UP001465976">
    <property type="component" value="Unassembled WGS sequence"/>
</dbReference>
<feature type="transmembrane region" description="Helical" evidence="6">
    <location>
        <begin position="273"/>
        <end position="292"/>
    </location>
</feature>
<sequence>MSSTTGDQRNVEREDAVRAKAEEGEASNGNLPGTSKDPKAGAHWRQLEVQTIPKNNLPVVFTGLMLSVFLAAMDQTIVSTALPTIIKDLGGGDAYSWAGTAYLLSAACLTPLYGKLSDVVGRKPLLFFVIAVFMVGSALCGASQSFIMFIISRAIQGLGGGGIIQLMMITIGDIVTLEDRPKYAGLNGATWGIASVLGPLIGQCLYKNYNPINDIDGLNFVVLGGALTDHVSWRWAFWINLPTGAVSVVLLFFLNLNPTPRKSLRENIRDFDFVGLILLMVGVVSLLVGFQFGESDWGAPQAYVLVAVAVVLLVLACVNEVYTKRSPILPPRLFRTRTTVGLLVVGGLQMLTFMMGTYFLPTYFQVLGSSAIGSGIEMIPFSLVASLMALISGVIMAKTGKYRPLIWGGLAIMTLGYGLMIRLDETSSRAEKVVYLLVAAIGTATSVNPDLDLPALQACMPLSEMATSTTAFILCRVPRNLLGSVGLSVGNVIFANTLPKRLAQYAPEYDITNKTIAELTNQLRELVFIQPPELKQQVLHAYTTSISLMWIVCTPILFFTLVVSLLLRQYSLKRNVMRAGGEAENGGAANTGATASRTNEASLEEVKDAEILEIPLSVVPNTAVAEKSPV</sequence>
<protein>
    <recommendedName>
        <fullName evidence="7">Major facilitator superfamily (MFS) profile domain-containing protein</fullName>
    </recommendedName>
</protein>
<evidence type="ECO:0000313" key="9">
    <source>
        <dbReference type="Proteomes" id="UP001465976"/>
    </source>
</evidence>
<feature type="transmembrane region" description="Helical" evidence="6">
    <location>
        <begin position="59"/>
        <end position="82"/>
    </location>
</feature>
<feature type="transmembrane region" description="Helical" evidence="6">
    <location>
        <begin position="298"/>
        <end position="318"/>
    </location>
</feature>
<keyword evidence="3 6" id="KW-1133">Transmembrane helix</keyword>
<dbReference type="CDD" id="cd17502">
    <property type="entry name" value="MFS_Azr1_MDR_like"/>
    <property type="match status" value="1"/>
</dbReference>
<evidence type="ECO:0000256" key="2">
    <source>
        <dbReference type="ARBA" id="ARBA00022692"/>
    </source>
</evidence>
<evidence type="ECO:0000256" key="4">
    <source>
        <dbReference type="ARBA" id="ARBA00023136"/>
    </source>
</evidence>
<feature type="transmembrane region" description="Helical" evidence="6">
    <location>
        <begin position="94"/>
        <end position="113"/>
    </location>
</feature>
<feature type="transmembrane region" description="Helical" evidence="6">
    <location>
        <begin position="548"/>
        <end position="567"/>
    </location>
</feature>
<gene>
    <name evidence="8" type="ORF">V5O48_000808</name>
</gene>